<feature type="non-terminal residue" evidence="2">
    <location>
        <position position="86"/>
    </location>
</feature>
<dbReference type="GO" id="GO:0016740">
    <property type="term" value="F:transferase activity"/>
    <property type="evidence" value="ECO:0007669"/>
    <property type="project" value="UniProtKB-KW"/>
</dbReference>
<dbReference type="Gene3D" id="3.40.630.30">
    <property type="match status" value="1"/>
</dbReference>
<protein>
    <submittedName>
        <fullName evidence="2">GNAT family N-acetyltransferase</fullName>
    </submittedName>
</protein>
<reference evidence="2" key="1">
    <citation type="submission" date="2020-01" db="EMBL/GenBank/DDBJ databases">
        <title>Insect and environment-associated Actinomycetes.</title>
        <authorList>
            <person name="Currrie C."/>
            <person name="Chevrette M."/>
            <person name="Carlson C."/>
            <person name="Stubbendieck R."/>
            <person name="Wendt-Pienkowski E."/>
        </authorList>
    </citation>
    <scope>NUCLEOTIDE SEQUENCE</scope>
    <source>
        <strain evidence="2">SID7499</strain>
    </source>
</reference>
<name>A0A6G3XEL0_9ACTN</name>
<dbReference type="AlphaFoldDB" id="A0A6G3XEL0"/>
<comment type="caution">
    <text evidence="2">The sequence shown here is derived from an EMBL/GenBank/DDBJ whole genome shotgun (WGS) entry which is preliminary data.</text>
</comment>
<sequence length="86" mass="9361">PPRQEPAAGVELRPGSDFADDPRPLFEADVEVTADEPGDITSELDDYEDWVTNTWRHPAFDQELSSVVLVDGKVAAFSAATTDGTR</sequence>
<gene>
    <name evidence="2" type="ORF">G3M58_58140</name>
</gene>
<dbReference type="EMBL" id="JAAGMN010006067">
    <property type="protein sequence ID" value="NEE16181.1"/>
    <property type="molecule type" value="Genomic_DNA"/>
</dbReference>
<organism evidence="2">
    <name type="scientific">Streptomyces sp. SID7499</name>
    <dbReference type="NCBI Taxonomy" id="2706086"/>
    <lineage>
        <taxon>Bacteria</taxon>
        <taxon>Bacillati</taxon>
        <taxon>Actinomycetota</taxon>
        <taxon>Actinomycetes</taxon>
        <taxon>Kitasatosporales</taxon>
        <taxon>Streptomycetaceae</taxon>
        <taxon>Streptomyces</taxon>
    </lineage>
</organism>
<proteinExistence type="predicted"/>
<evidence type="ECO:0000313" key="2">
    <source>
        <dbReference type="EMBL" id="NEE16181.1"/>
    </source>
</evidence>
<feature type="non-terminal residue" evidence="2">
    <location>
        <position position="1"/>
    </location>
</feature>
<keyword evidence="2" id="KW-0808">Transferase</keyword>
<evidence type="ECO:0000256" key="1">
    <source>
        <dbReference type="SAM" id="MobiDB-lite"/>
    </source>
</evidence>
<accession>A0A6G3XEL0</accession>
<feature type="region of interest" description="Disordered" evidence="1">
    <location>
        <begin position="1"/>
        <end position="22"/>
    </location>
</feature>